<organism evidence="12 13">
    <name type="scientific">Ceratocystis fimbriata f. sp. platani</name>
    <dbReference type="NCBI Taxonomy" id="88771"/>
    <lineage>
        <taxon>Eukaryota</taxon>
        <taxon>Fungi</taxon>
        <taxon>Dikarya</taxon>
        <taxon>Ascomycota</taxon>
        <taxon>Pezizomycotina</taxon>
        <taxon>Sordariomycetes</taxon>
        <taxon>Hypocreomycetidae</taxon>
        <taxon>Microascales</taxon>
        <taxon>Ceratocystidaceae</taxon>
        <taxon>Ceratocystis</taxon>
    </lineage>
</organism>
<feature type="compositionally biased region" description="Polar residues" evidence="9">
    <location>
        <begin position="15"/>
        <end position="26"/>
    </location>
</feature>
<evidence type="ECO:0000256" key="4">
    <source>
        <dbReference type="ARBA" id="ARBA00022448"/>
    </source>
</evidence>
<feature type="compositionally biased region" description="Low complexity" evidence="9">
    <location>
        <begin position="40"/>
        <end position="49"/>
    </location>
</feature>
<gene>
    <name evidence="12" type="ORF">CFO_g296</name>
</gene>
<dbReference type="InterPro" id="IPR048685">
    <property type="entry name" value="COG3_C"/>
</dbReference>
<evidence type="ECO:0000256" key="1">
    <source>
        <dbReference type="ARBA" id="ARBA00004395"/>
    </source>
</evidence>
<dbReference type="GO" id="GO:0017119">
    <property type="term" value="C:Golgi transport complex"/>
    <property type="evidence" value="ECO:0007669"/>
    <property type="project" value="TreeGrafter"/>
</dbReference>
<dbReference type="EMBL" id="LBBL01000009">
    <property type="protein sequence ID" value="KKF97383.1"/>
    <property type="molecule type" value="Genomic_DNA"/>
</dbReference>
<feature type="region of interest" description="Disordered" evidence="9">
    <location>
        <begin position="9"/>
        <end position="49"/>
    </location>
</feature>
<dbReference type="GO" id="GO:0006886">
    <property type="term" value="P:intracellular protein transport"/>
    <property type="evidence" value="ECO:0007669"/>
    <property type="project" value="InterPro"/>
</dbReference>
<accession>A0A0F8BXX8</accession>
<dbReference type="GO" id="GO:0000139">
    <property type="term" value="C:Golgi membrane"/>
    <property type="evidence" value="ECO:0007669"/>
    <property type="project" value="UniProtKB-SubCell"/>
</dbReference>
<feature type="domain" description="Conserved oligomeric Golgi complex subunit 3 C-terminal" evidence="11">
    <location>
        <begin position="300"/>
        <end position="622"/>
    </location>
</feature>
<feature type="domain" description="Conserved oligomeric Golgi complex subunit 3 N-terminal" evidence="10">
    <location>
        <begin position="136"/>
        <end position="280"/>
    </location>
</feature>
<evidence type="ECO:0000256" key="9">
    <source>
        <dbReference type="SAM" id="MobiDB-lite"/>
    </source>
</evidence>
<reference evidence="12 13" key="1">
    <citation type="submission" date="2015-04" db="EMBL/GenBank/DDBJ databases">
        <title>Genome sequence of Ceratocystis platani, a major pathogen of plane trees.</title>
        <authorList>
            <person name="Belbahri L."/>
        </authorList>
    </citation>
    <scope>NUCLEOTIDE SEQUENCE [LARGE SCALE GENOMIC DNA]</scope>
    <source>
        <strain evidence="12 13">CFO</strain>
    </source>
</reference>
<evidence type="ECO:0000313" key="13">
    <source>
        <dbReference type="Proteomes" id="UP000034841"/>
    </source>
</evidence>
<keyword evidence="6" id="KW-0333">Golgi apparatus</keyword>
<dbReference type="GO" id="GO:0007030">
    <property type="term" value="P:Golgi organization"/>
    <property type="evidence" value="ECO:0007669"/>
    <property type="project" value="TreeGrafter"/>
</dbReference>
<keyword evidence="13" id="KW-1185">Reference proteome</keyword>
<sequence>MYDDQWYNFVPEATNKPTRTSGQPTRSHGRKPSLLQQPNISSDVRSSSEISRPVLAVVEDEGDSFPEPQVLRRAASSSDLIHPRQKYTVRKFSKRTTKASRLPALSLEGYTSADDEEESDCDEQLQEKSRNVYIAYQAQLTLTEGHLDNLISDTDDTLRLLEKLTSSFKAVELQTTSFRSQCEDLIADQERLKKLSDEVGTDLHYYAYLDNATRRLNAPGASKLVDDSSFADIFRHLDSCIDFMSKHTSYRDAESYLARYQSLLTKALHLLETGLSNKLDKVAMNLAPQLNNTNSESAQHALSYDRFGEMTLESYSLVPNIHEVTYRIYDKTGIHKDDIIASEIYEGSAKNMFYTYLSVRDRHMRTIAHRDIEEYKASQAQGVSIESASRKYIKQCFERAFNEVNLFAKIFNVLPRRSPDDDSVYAVLKSHQRFLVNPANMAPPGAAIQAGLQAAELRTICNIVGWLSNEYLVSDYDESDSPFSIFSREYAAALLSDHMWPFVERGFEAEVSKIITKAPVAPESLQIPKVVGPLPVSNAYPTVKVALALLDMFDQCMPKERSKQSATVFNIVRETIRALQRIETKMKATKGSSDSDVFMIKNLLVLRNQLVSLEFGDVRQQSTAGGGALGPIWDTINPQAWVGFLSSIMSAAPLPIWSRGLTGSATPVPPPAPALTQENMSEHLDELLRRAIYAFTGKWAAKVVEAEAKKDDGKTLAAIDVELDTLLENVFGNQREVMDRLKEAIDANVDVQKGKK</sequence>
<dbReference type="Pfam" id="PF04136">
    <property type="entry name" value="COG3_N"/>
    <property type="match status" value="1"/>
</dbReference>
<evidence type="ECO:0000256" key="5">
    <source>
        <dbReference type="ARBA" id="ARBA00022927"/>
    </source>
</evidence>
<dbReference type="Pfam" id="PF20671">
    <property type="entry name" value="COG3_C"/>
    <property type="match status" value="1"/>
</dbReference>
<dbReference type="PANTHER" id="PTHR13302">
    <property type="entry name" value="CONSERVED OLIGOMERIC GOLGI COMPLEX COMPONENT 3"/>
    <property type="match status" value="1"/>
</dbReference>
<comment type="similarity">
    <text evidence="2">Belongs to the COG3 family.</text>
</comment>
<comment type="caution">
    <text evidence="12">The sequence shown here is derived from an EMBL/GenBank/DDBJ whole genome shotgun (WGS) entry which is preliminary data.</text>
</comment>
<dbReference type="PANTHER" id="PTHR13302:SF8">
    <property type="entry name" value="CONSERVED OLIGOMERIC GOLGI COMPLEX SUBUNIT 3"/>
    <property type="match status" value="1"/>
</dbReference>
<evidence type="ECO:0000259" key="11">
    <source>
        <dbReference type="Pfam" id="PF20671"/>
    </source>
</evidence>
<dbReference type="GO" id="GO:0005801">
    <property type="term" value="C:cis-Golgi network"/>
    <property type="evidence" value="ECO:0007669"/>
    <property type="project" value="InterPro"/>
</dbReference>
<dbReference type="GO" id="GO:0006891">
    <property type="term" value="P:intra-Golgi vesicle-mediated transport"/>
    <property type="evidence" value="ECO:0007669"/>
    <property type="project" value="TreeGrafter"/>
</dbReference>
<keyword evidence="5" id="KW-0653">Protein transport</keyword>
<name>A0A0F8BXX8_CERFI</name>
<evidence type="ECO:0000256" key="6">
    <source>
        <dbReference type="ARBA" id="ARBA00023034"/>
    </source>
</evidence>
<evidence type="ECO:0000256" key="7">
    <source>
        <dbReference type="ARBA" id="ARBA00023136"/>
    </source>
</evidence>
<dbReference type="Proteomes" id="UP000034841">
    <property type="component" value="Unassembled WGS sequence"/>
</dbReference>
<evidence type="ECO:0000313" key="12">
    <source>
        <dbReference type="EMBL" id="KKF97383.1"/>
    </source>
</evidence>
<dbReference type="AlphaFoldDB" id="A0A0F8BXX8"/>
<keyword evidence="7" id="KW-0472">Membrane</keyword>
<dbReference type="OrthoDB" id="296793at2759"/>
<dbReference type="InterPro" id="IPR007265">
    <property type="entry name" value="COG_su3"/>
</dbReference>
<dbReference type="GO" id="GO:0006914">
    <property type="term" value="P:autophagy"/>
    <property type="evidence" value="ECO:0007669"/>
    <property type="project" value="TreeGrafter"/>
</dbReference>
<dbReference type="InterPro" id="IPR048320">
    <property type="entry name" value="COG3_N"/>
</dbReference>
<protein>
    <recommendedName>
        <fullName evidence="3">Conserved oligomeric Golgi complex subunit 3</fullName>
    </recommendedName>
    <alternativeName>
        <fullName evidence="8">Component of oligomeric Golgi complex 3</fullName>
    </alternativeName>
</protein>
<keyword evidence="4" id="KW-0813">Transport</keyword>
<evidence type="ECO:0000256" key="2">
    <source>
        <dbReference type="ARBA" id="ARBA00009936"/>
    </source>
</evidence>
<evidence type="ECO:0000256" key="3">
    <source>
        <dbReference type="ARBA" id="ARBA00020976"/>
    </source>
</evidence>
<proteinExistence type="inferred from homology"/>
<comment type="subcellular location">
    <subcellularLocation>
        <location evidence="1">Golgi apparatus membrane</location>
        <topology evidence="1">Peripheral membrane protein</topology>
    </subcellularLocation>
</comment>
<evidence type="ECO:0000256" key="8">
    <source>
        <dbReference type="ARBA" id="ARBA00031339"/>
    </source>
</evidence>
<evidence type="ECO:0000259" key="10">
    <source>
        <dbReference type="Pfam" id="PF04136"/>
    </source>
</evidence>